<protein>
    <submittedName>
        <fullName evidence="2">Uncharacterized protein</fullName>
    </submittedName>
</protein>
<gene>
    <name evidence="2" type="ORF">EVAR_44274_1</name>
</gene>
<comment type="caution">
    <text evidence="2">The sequence shown here is derived from an EMBL/GenBank/DDBJ whole genome shotgun (WGS) entry which is preliminary data.</text>
</comment>
<dbReference type="EMBL" id="BGZK01000620">
    <property type="protein sequence ID" value="GBP53273.1"/>
    <property type="molecule type" value="Genomic_DNA"/>
</dbReference>
<evidence type="ECO:0000313" key="2">
    <source>
        <dbReference type="EMBL" id="GBP53273.1"/>
    </source>
</evidence>
<dbReference type="AlphaFoldDB" id="A0A4C1WQK6"/>
<name>A0A4C1WQK6_EUMVA</name>
<sequence>MHTLADHSEAFGSAPGAPTRAQLEGHLEELPVRYRPFWVEIGDLTEGEWGDVGGSRPQHFLVRGPYKSPGRYYLLRKPMN</sequence>
<evidence type="ECO:0000313" key="3">
    <source>
        <dbReference type="Proteomes" id="UP000299102"/>
    </source>
</evidence>
<keyword evidence="3" id="KW-1185">Reference proteome</keyword>
<feature type="region of interest" description="Disordered" evidence="1">
    <location>
        <begin position="1"/>
        <end position="24"/>
    </location>
</feature>
<organism evidence="2 3">
    <name type="scientific">Eumeta variegata</name>
    <name type="common">Bagworm moth</name>
    <name type="synonym">Eumeta japonica</name>
    <dbReference type="NCBI Taxonomy" id="151549"/>
    <lineage>
        <taxon>Eukaryota</taxon>
        <taxon>Metazoa</taxon>
        <taxon>Ecdysozoa</taxon>
        <taxon>Arthropoda</taxon>
        <taxon>Hexapoda</taxon>
        <taxon>Insecta</taxon>
        <taxon>Pterygota</taxon>
        <taxon>Neoptera</taxon>
        <taxon>Endopterygota</taxon>
        <taxon>Lepidoptera</taxon>
        <taxon>Glossata</taxon>
        <taxon>Ditrysia</taxon>
        <taxon>Tineoidea</taxon>
        <taxon>Psychidae</taxon>
        <taxon>Oiketicinae</taxon>
        <taxon>Eumeta</taxon>
    </lineage>
</organism>
<accession>A0A4C1WQK6</accession>
<proteinExistence type="predicted"/>
<reference evidence="2 3" key="1">
    <citation type="journal article" date="2019" name="Commun. Biol.">
        <title>The bagworm genome reveals a unique fibroin gene that provides high tensile strength.</title>
        <authorList>
            <person name="Kono N."/>
            <person name="Nakamura H."/>
            <person name="Ohtoshi R."/>
            <person name="Tomita M."/>
            <person name="Numata K."/>
            <person name="Arakawa K."/>
        </authorList>
    </citation>
    <scope>NUCLEOTIDE SEQUENCE [LARGE SCALE GENOMIC DNA]</scope>
</reference>
<dbReference type="Proteomes" id="UP000299102">
    <property type="component" value="Unassembled WGS sequence"/>
</dbReference>
<evidence type="ECO:0000256" key="1">
    <source>
        <dbReference type="SAM" id="MobiDB-lite"/>
    </source>
</evidence>